<organism evidence="1 2">
    <name type="scientific">Didymella heteroderae</name>
    <dbReference type="NCBI Taxonomy" id="1769908"/>
    <lineage>
        <taxon>Eukaryota</taxon>
        <taxon>Fungi</taxon>
        <taxon>Dikarya</taxon>
        <taxon>Ascomycota</taxon>
        <taxon>Pezizomycotina</taxon>
        <taxon>Dothideomycetes</taxon>
        <taxon>Pleosporomycetidae</taxon>
        <taxon>Pleosporales</taxon>
        <taxon>Pleosporineae</taxon>
        <taxon>Didymellaceae</taxon>
        <taxon>Didymella</taxon>
    </lineage>
</organism>
<protein>
    <submittedName>
        <fullName evidence="1">Uncharacterized protein</fullName>
    </submittedName>
</protein>
<comment type="caution">
    <text evidence="1">The sequence shown here is derived from an EMBL/GenBank/DDBJ whole genome shotgun (WGS) entry which is preliminary data.</text>
</comment>
<dbReference type="PANTHER" id="PTHR47784:SF5">
    <property type="entry name" value="STEROL UPTAKE CONTROL PROTEIN 2"/>
    <property type="match status" value="1"/>
</dbReference>
<reference evidence="1" key="1">
    <citation type="submission" date="2019-04" db="EMBL/GenBank/DDBJ databases">
        <title>Sequencing of skin fungus with MAO and IRED activity.</title>
        <authorList>
            <person name="Marsaioli A.J."/>
            <person name="Bonatto J.M.C."/>
            <person name="Reis Junior O."/>
        </authorList>
    </citation>
    <scope>NUCLEOTIDE SEQUENCE</scope>
    <source>
        <strain evidence="1">28M1</strain>
    </source>
</reference>
<dbReference type="GO" id="GO:0001228">
    <property type="term" value="F:DNA-binding transcription activator activity, RNA polymerase II-specific"/>
    <property type="evidence" value="ECO:0007669"/>
    <property type="project" value="TreeGrafter"/>
</dbReference>
<dbReference type="InterPro" id="IPR053157">
    <property type="entry name" value="Sterol_Uptake_Regulator"/>
</dbReference>
<gene>
    <name evidence="1" type="ORF">E8E12_003367</name>
</gene>
<name>A0A9P5C3T7_9PLEO</name>
<dbReference type="OrthoDB" id="3546279at2759"/>
<dbReference type="EMBL" id="SWKV01000012">
    <property type="protein sequence ID" value="KAF3043388.1"/>
    <property type="molecule type" value="Genomic_DNA"/>
</dbReference>
<sequence>MACNGMSHFHRRTALVEHGPGTPPFDLVSWLRLVTGGMSAIRPWIGSILRDADIGLCLDSELWTIHRTPETNAQTQRDKTLARLERLWNADADGGLIVSRTAITDLSTDAKASLTEALISLRKTYLWVTFRTDPKVVPTSDAPSPSDQDSPTSGTSAHALLPLFVTSAPDSAVSTSHSPGAPSSQTRPIELSAILSFLHGLSDGFLLLLQRRHPLALIMMAHYAVVLQQKDVWWLRGLGEDMHAWVVEELVGQPVTPDGMNYGDAGGGWMRWTEWSKTFFEDRESIDPARKDAAR</sequence>
<dbReference type="AlphaFoldDB" id="A0A9P5C3T7"/>
<proteinExistence type="predicted"/>
<accession>A0A9P5C3T7</accession>
<evidence type="ECO:0000313" key="1">
    <source>
        <dbReference type="EMBL" id="KAF3043388.1"/>
    </source>
</evidence>
<keyword evidence="2" id="KW-1185">Reference proteome</keyword>
<evidence type="ECO:0000313" key="2">
    <source>
        <dbReference type="Proteomes" id="UP000758155"/>
    </source>
</evidence>
<dbReference type="PANTHER" id="PTHR47784">
    <property type="entry name" value="STEROL UPTAKE CONTROL PROTEIN 2"/>
    <property type="match status" value="1"/>
</dbReference>
<dbReference type="Proteomes" id="UP000758155">
    <property type="component" value="Unassembled WGS sequence"/>
</dbReference>